<dbReference type="PROSITE" id="PS51864">
    <property type="entry name" value="ASTACIN"/>
    <property type="match status" value="1"/>
</dbReference>
<keyword evidence="7" id="KW-1015">Disulfide bond</keyword>
<keyword evidence="6 8" id="KW-0482">Metalloprotease</keyword>
<evidence type="ECO:0000256" key="9">
    <source>
        <dbReference type="RuleBase" id="RU361183"/>
    </source>
</evidence>
<dbReference type="SUPFAM" id="SSF55486">
    <property type="entry name" value="Metalloproteases ('zincins'), catalytic domain"/>
    <property type="match status" value="1"/>
</dbReference>
<keyword evidence="3 9" id="KW-0732">Signal</keyword>
<dbReference type="InterPro" id="IPR006026">
    <property type="entry name" value="Peptidase_Metallo"/>
</dbReference>
<dbReference type="EC" id="3.4.24.-" evidence="9"/>
<keyword evidence="1 8" id="KW-0645">Protease</keyword>
<keyword evidence="5 8" id="KW-0862">Zinc</keyword>
<dbReference type="Proteomes" id="UP000472271">
    <property type="component" value="Chromosome 3"/>
</dbReference>
<organism evidence="11 12">
    <name type="scientific">Sphaeramia orbicularis</name>
    <name type="common">orbiculate cardinalfish</name>
    <dbReference type="NCBI Taxonomy" id="375764"/>
    <lineage>
        <taxon>Eukaryota</taxon>
        <taxon>Metazoa</taxon>
        <taxon>Chordata</taxon>
        <taxon>Craniata</taxon>
        <taxon>Vertebrata</taxon>
        <taxon>Euteleostomi</taxon>
        <taxon>Actinopterygii</taxon>
        <taxon>Neopterygii</taxon>
        <taxon>Teleostei</taxon>
        <taxon>Neoteleostei</taxon>
        <taxon>Acanthomorphata</taxon>
        <taxon>Gobiaria</taxon>
        <taxon>Kurtiformes</taxon>
        <taxon>Apogonoidei</taxon>
        <taxon>Apogonidae</taxon>
        <taxon>Apogoninae</taxon>
        <taxon>Sphaeramia</taxon>
    </lineage>
</organism>
<evidence type="ECO:0000256" key="6">
    <source>
        <dbReference type="ARBA" id="ARBA00023049"/>
    </source>
</evidence>
<dbReference type="AlphaFoldDB" id="A0A672Y3C7"/>
<feature type="binding site" evidence="8">
    <location>
        <position position="173"/>
    </location>
    <ligand>
        <name>Zn(2+)</name>
        <dbReference type="ChEBI" id="CHEBI:29105"/>
        <note>catalytic</note>
    </ligand>
</feature>
<dbReference type="CDD" id="cd04283">
    <property type="entry name" value="ZnMc_hatching_enzyme"/>
    <property type="match status" value="1"/>
</dbReference>
<dbReference type="GO" id="GO:0008270">
    <property type="term" value="F:zinc ion binding"/>
    <property type="evidence" value="ECO:0007669"/>
    <property type="project" value="UniProtKB-UniRule"/>
</dbReference>
<evidence type="ECO:0000256" key="7">
    <source>
        <dbReference type="ARBA" id="ARBA00023157"/>
    </source>
</evidence>
<evidence type="ECO:0000256" key="1">
    <source>
        <dbReference type="ARBA" id="ARBA00022670"/>
    </source>
</evidence>
<keyword evidence="2 8" id="KW-0479">Metal-binding</keyword>
<protein>
    <recommendedName>
        <fullName evidence="9">Metalloendopeptidase</fullName>
        <ecNumber evidence="9">3.4.24.-</ecNumber>
    </recommendedName>
</protein>
<dbReference type="Ensembl" id="ENSSORT00005000255.1">
    <property type="protein sequence ID" value="ENSSORP00005000238.1"/>
    <property type="gene ID" value="ENSSORG00005000177.1"/>
</dbReference>
<dbReference type="InterPro" id="IPR034039">
    <property type="entry name" value="ZnMP_hatching_enz"/>
</dbReference>
<evidence type="ECO:0000256" key="5">
    <source>
        <dbReference type="ARBA" id="ARBA00022833"/>
    </source>
</evidence>
<feature type="active site" evidence="8">
    <location>
        <position position="174"/>
    </location>
</feature>
<evidence type="ECO:0000256" key="3">
    <source>
        <dbReference type="ARBA" id="ARBA00022729"/>
    </source>
</evidence>
<reference evidence="11" key="2">
    <citation type="submission" date="2025-08" db="UniProtKB">
        <authorList>
            <consortium name="Ensembl"/>
        </authorList>
    </citation>
    <scope>IDENTIFICATION</scope>
</reference>
<comment type="caution">
    <text evidence="8">Lacks conserved residue(s) required for the propagation of feature annotation.</text>
</comment>
<name>A0A672Y3C7_9TELE</name>
<keyword evidence="12" id="KW-1185">Reference proteome</keyword>
<dbReference type="Gene3D" id="3.40.390.10">
    <property type="entry name" value="Collagenase (Catalytic Domain)"/>
    <property type="match status" value="1"/>
</dbReference>
<dbReference type="PRINTS" id="PR00480">
    <property type="entry name" value="ASTACIN"/>
</dbReference>
<evidence type="ECO:0000256" key="8">
    <source>
        <dbReference type="PROSITE-ProRule" id="PRU01211"/>
    </source>
</evidence>
<dbReference type="InterPro" id="IPR001506">
    <property type="entry name" value="Peptidase_M12A"/>
</dbReference>
<dbReference type="PANTHER" id="PTHR10127">
    <property type="entry name" value="DISCOIDIN, CUB, EGF, LAMININ , AND ZINC METALLOPROTEASE DOMAIN CONTAINING"/>
    <property type="match status" value="1"/>
</dbReference>
<feature type="binding site" evidence="8">
    <location>
        <position position="183"/>
    </location>
    <ligand>
        <name>Zn(2+)</name>
        <dbReference type="ChEBI" id="CHEBI:29105"/>
        <note>catalytic</note>
    </ligand>
</feature>
<dbReference type="GO" id="GO:0006508">
    <property type="term" value="P:proteolysis"/>
    <property type="evidence" value="ECO:0007669"/>
    <property type="project" value="UniProtKB-KW"/>
</dbReference>
<dbReference type="GO" id="GO:0004222">
    <property type="term" value="F:metalloendopeptidase activity"/>
    <property type="evidence" value="ECO:0007669"/>
    <property type="project" value="UniProtKB-UniRule"/>
</dbReference>
<evidence type="ECO:0000256" key="4">
    <source>
        <dbReference type="ARBA" id="ARBA00022801"/>
    </source>
</evidence>
<dbReference type="SMART" id="SM00235">
    <property type="entry name" value="ZnMc"/>
    <property type="match status" value="1"/>
</dbReference>
<evidence type="ECO:0000256" key="2">
    <source>
        <dbReference type="ARBA" id="ARBA00022723"/>
    </source>
</evidence>
<evidence type="ECO:0000259" key="10">
    <source>
        <dbReference type="PROSITE" id="PS51864"/>
    </source>
</evidence>
<proteinExistence type="predicted"/>
<gene>
    <name evidence="11" type="primary">LOC115415991</name>
</gene>
<dbReference type="Pfam" id="PF01400">
    <property type="entry name" value="Astacin"/>
    <property type="match status" value="1"/>
</dbReference>
<feature type="signal peptide" evidence="9">
    <location>
        <begin position="1"/>
        <end position="17"/>
    </location>
</feature>
<feature type="domain" description="Peptidase M12A" evidence="10">
    <location>
        <begin position="75"/>
        <end position="273"/>
    </location>
</feature>
<sequence>MMLQVAVLSFLLCSAHSFSVKVLIDGSDESSGNTIEDDEFTVSARLEKANANLGKNLGDPVVIFGDIAVPSGLQNADPCTARGCLWPKAPDGNVYIPFRISRQFSRRQREIIIEGLRSFERTTCIRFTPLERQRDFVDIQSRSGCFSFVGRRGNGQVVSLSRQGCVFQSIIQHELLHALGFNHEQTRSDRDQNVRILLQNVIPGQEHNFRRIRTRNLGTPYDYNSVMHYGRFAFSRNRQPTIIPIPNPNVAIGRATQMSPTDILRVNRLYACRNEVK</sequence>
<feature type="chain" id="PRO_5025719138" description="Metalloendopeptidase" evidence="9">
    <location>
        <begin position="18"/>
        <end position="277"/>
    </location>
</feature>
<dbReference type="FunFam" id="3.40.390.10:FF:000038">
    <property type="entry name" value="Metalloendopeptidase"/>
    <property type="match status" value="1"/>
</dbReference>
<comment type="cofactor">
    <cofactor evidence="8 9">
        <name>Zn(2+)</name>
        <dbReference type="ChEBI" id="CHEBI:29105"/>
    </cofactor>
    <text evidence="8 9">Binds 1 zinc ion per subunit.</text>
</comment>
<evidence type="ECO:0000313" key="11">
    <source>
        <dbReference type="Ensembl" id="ENSSORP00005000238.1"/>
    </source>
</evidence>
<reference evidence="11" key="1">
    <citation type="submission" date="2019-06" db="EMBL/GenBank/DDBJ databases">
        <authorList>
            <consortium name="Wellcome Sanger Institute Data Sharing"/>
        </authorList>
    </citation>
    <scope>NUCLEOTIDE SEQUENCE [LARGE SCALE GENOMIC DNA]</scope>
</reference>
<dbReference type="PANTHER" id="PTHR10127:SF899">
    <property type="entry name" value="ASTACIN-LIKE METALLOENDOPEPTIDASE-RELATED"/>
    <property type="match status" value="1"/>
</dbReference>
<keyword evidence="4 8" id="KW-0378">Hydrolase</keyword>
<dbReference type="InterPro" id="IPR024079">
    <property type="entry name" value="MetalloPept_cat_dom_sf"/>
</dbReference>
<feature type="binding site" evidence="8">
    <location>
        <position position="177"/>
    </location>
    <ligand>
        <name>Zn(2+)</name>
        <dbReference type="ChEBI" id="CHEBI:29105"/>
        <note>catalytic</note>
    </ligand>
</feature>
<accession>A0A672Y3C7</accession>
<evidence type="ECO:0000313" key="12">
    <source>
        <dbReference type="Proteomes" id="UP000472271"/>
    </source>
</evidence>
<reference evidence="11" key="3">
    <citation type="submission" date="2025-09" db="UniProtKB">
        <authorList>
            <consortium name="Ensembl"/>
        </authorList>
    </citation>
    <scope>IDENTIFICATION</scope>
</reference>